<evidence type="ECO:0000256" key="7">
    <source>
        <dbReference type="ARBA" id="ARBA00023128"/>
    </source>
</evidence>
<evidence type="ECO:0000256" key="5">
    <source>
        <dbReference type="ARBA" id="ARBA00022803"/>
    </source>
</evidence>
<dbReference type="PANTHER" id="PTHR46208:SF1">
    <property type="entry name" value="MITOCHONDRIAL IMPORT RECEPTOR SUBUNIT TOM70"/>
    <property type="match status" value="1"/>
</dbReference>
<comment type="similarity">
    <text evidence="9">Belongs to the Tom70 family.</text>
</comment>
<keyword evidence="4" id="KW-1000">Mitochondrion outer membrane</keyword>
<feature type="repeat" description="TPR" evidence="10">
    <location>
        <begin position="6"/>
        <end position="39"/>
    </location>
</feature>
<dbReference type="PROSITE" id="PS50005">
    <property type="entry name" value="TPR"/>
    <property type="match status" value="4"/>
</dbReference>
<dbReference type="STRING" id="471704.A0A151IYD2"/>
<dbReference type="Proteomes" id="UP000078492">
    <property type="component" value="Unassembled WGS sequence"/>
</dbReference>
<keyword evidence="12" id="KW-1185">Reference proteome</keyword>
<dbReference type="GO" id="GO:0005741">
    <property type="term" value="C:mitochondrial outer membrane"/>
    <property type="evidence" value="ECO:0007669"/>
    <property type="project" value="UniProtKB-SubCell"/>
</dbReference>
<dbReference type="GO" id="GO:0045039">
    <property type="term" value="P:protein insertion into mitochondrial inner membrane"/>
    <property type="evidence" value="ECO:0007669"/>
    <property type="project" value="TreeGrafter"/>
</dbReference>
<dbReference type="GO" id="GO:0030150">
    <property type="term" value="P:protein import into mitochondrial matrix"/>
    <property type="evidence" value="ECO:0007669"/>
    <property type="project" value="TreeGrafter"/>
</dbReference>
<dbReference type="GO" id="GO:0030943">
    <property type="term" value="F:mitochondrion targeting sequence binding"/>
    <property type="evidence" value="ECO:0007669"/>
    <property type="project" value="TreeGrafter"/>
</dbReference>
<dbReference type="AlphaFoldDB" id="A0A151IYD2"/>
<dbReference type="PANTHER" id="PTHR46208">
    <property type="entry name" value="MITOCHONDRIAL IMPORT RECEPTOR SUBUNIT TOM70"/>
    <property type="match status" value="1"/>
</dbReference>
<protein>
    <submittedName>
        <fullName evidence="11">Mitochondrial import receptor subunit TOM70</fullName>
    </submittedName>
</protein>
<keyword evidence="5 10" id="KW-0802">TPR repeat</keyword>
<evidence type="ECO:0000313" key="12">
    <source>
        <dbReference type="Proteomes" id="UP000078492"/>
    </source>
</evidence>
<keyword evidence="6" id="KW-1133">Transmembrane helix</keyword>
<evidence type="ECO:0000256" key="6">
    <source>
        <dbReference type="ARBA" id="ARBA00022989"/>
    </source>
</evidence>
<feature type="non-terminal residue" evidence="11">
    <location>
        <position position="1"/>
    </location>
</feature>
<evidence type="ECO:0000256" key="8">
    <source>
        <dbReference type="ARBA" id="ARBA00023136"/>
    </source>
</evidence>
<evidence type="ECO:0000256" key="9">
    <source>
        <dbReference type="ARBA" id="ARBA00038030"/>
    </source>
</evidence>
<evidence type="ECO:0000313" key="11">
    <source>
        <dbReference type="EMBL" id="KYN13478.1"/>
    </source>
</evidence>
<comment type="subcellular location">
    <subcellularLocation>
        <location evidence="1">Mitochondrion outer membrane</location>
        <topology evidence="1">Single-pass membrane protein</topology>
    </subcellularLocation>
</comment>
<accession>A0A151IYD2</accession>
<feature type="repeat" description="TPR" evidence="10">
    <location>
        <begin position="249"/>
        <end position="282"/>
    </location>
</feature>
<evidence type="ECO:0000256" key="10">
    <source>
        <dbReference type="PROSITE-ProRule" id="PRU00339"/>
    </source>
</evidence>
<evidence type="ECO:0000256" key="2">
    <source>
        <dbReference type="ARBA" id="ARBA00022692"/>
    </source>
</evidence>
<keyword evidence="2" id="KW-0812">Transmembrane</keyword>
<gene>
    <name evidence="11" type="ORF">ALC57_14324</name>
</gene>
<feature type="repeat" description="TPR" evidence="10">
    <location>
        <begin position="283"/>
        <end position="316"/>
    </location>
</feature>
<feature type="repeat" description="TPR" evidence="10">
    <location>
        <begin position="45"/>
        <end position="78"/>
    </location>
</feature>
<dbReference type="SUPFAM" id="SSF48452">
    <property type="entry name" value="TPR-like"/>
    <property type="match status" value="1"/>
</dbReference>
<dbReference type="EMBL" id="KQ980764">
    <property type="protein sequence ID" value="KYN13478.1"/>
    <property type="molecule type" value="Genomic_DNA"/>
</dbReference>
<name>A0A151IYD2_9HYME</name>
<evidence type="ECO:0000256" key="1">
    <source>
        <dbReference type="ARBA" id="ARBA00004572"/>
    </source>
</evidence>
<keyword evidence="3" id="KW-0677">Repeat</keyword>
<evidence type="ECO:0000256" key="4">
    <source>
        <dbReference type="ARBA" id="ARBA00022787"/>
    </source>
</evidence>
<dbReference type="InterPro" id="IPR011990">
    <property type="entry name" value="TPR-like_helical_dom_sf"/>
</dbReference>
<dbReference type="InterPro" id="IPR019734">
    <property type="entry name" value="TPR_rpt"/>
</dbReference>
<dbReference type="Pfam" id="PF13181">
    <property type="entry name" value="TPR_8"/>
    <property type="match status" value="1"/>
</dbReference>
<dbReference type="Gene3D" id="1.25.40.10">
    <property type="entry name" value="Tetratricopeptide repeat domain"/>
    <property type="match status" value="2"/>
</dbReference>
<reference evidence="11 12" key="1">
    <citation type="submission" date="2015-09" db="EMBL/GenBank/DDBJ databases">
        <title>Trachymyrmex cornetzi WGS genome.</title>
        <authorList>
            <person name="Nygaard S."/>
            <person name="Hu H."/>
            <person name="Boomsma J."/>
            <person name="Zhang G."/>
        </authorList>
    </citation>
    <scope>NUCLEOTIDE SEQUENCE [LARGE SCALE GENOMIC DNA]</scope>
    <source>
        <strain evidence="11">Tcor2-1</strain>
        <tissue evidence="11">Whole body</tissue>
    </source>
</reference>
<proteinExistence type="inferred from homology"/>
<sequence>TPLQKAQKYKNEGNVCFTMRKYNEAIAQYSKAIDICPKENVDDLAIFYHNRAAAYEQLKRYNSVKADYTKALKLNPKYMKALLRRARIFEQLGDLEAALKDIATACIHENFSDQTFVLNAQIILKKLVEQLSLKKSTNEILFMPTHLIEINDIGAFSRDPVLSRLEYLENIPEFFKKPLQALKNKEYNDIISLCTEVIENPGFEKLPPSKLEVLLLRSTFYYISRDHSAAIHDLDVILSSEDVCDDIRVNALIKTAHVYLVIGPPEMAFKVFELALTINPSCSDIYYHRGLAYMDIKKLDRAKLDFEKSVELNPNFSMAHMHKWYANYLFALSNGNIRLAEITVRDVEKAIDKYSNSFECVCCYVLYAHVRIILEEKIEIIKKMYVIKH</sequence>
<dbReference type="Pfam" id="PF00515">
    <property type="entry name" value="TPR_1"/>
    <property type="match status" value="2"/>
</dbReference>
<keyword evidence="11" id="KW-0675">Receptor</keyword>
<evidence type="ECO:0000256" key="3">
    <source>
        <dbReference type="ARBA" id="ARBA00022737"/>
    </source>
</evidence>
<keyword evidence="8" id="KW-0472">Membrane</keyword>
<dbReference type="SMART" id="SM00028">
    <property type="entry name" value="TPR"/>
    <property type="match status" value="5"/>
</dbReference>
<dbReference type="GO" id="GO:0008320">
    <property type="term" value="F:protein transmembrane transporter activity"/>
    <property type="evidence" value="ECO:0007669"/>
    <property type="project" value="TreeGrafter"/>
</dbReference>
<organism evidence="11 12">
    <name type="scientific">Trachymyrmex cornetzi</name>
    <dbReference type="NCBI Taxonomy" id="471704"/>
    <lineage>
        <taxon>Eukaryota</taxon>
        <taxon>Metazoa</taxon>
        <taxon>Ecdysozoa</taxon>
        <taxon>Arthropoda</taxon>
        <taxon>Hexapoda</taxon>
        <taxon>Insecta</taxon>
        <taxon>Pterygota</taxon>
        <taxon>Neoptera</taxon>
        <taxon>Endopterygota</taxon>
        <taxon>Hymenoptera</taxon>
        <taxon>Apocrita</taxon>
        <taxon>Aculeata</taxon>
        <taxon>Formicoidea</taxon>
        <taxon>Formicidae</taxon>
        <taxon>Myrmicinae</taxon>
        <taxon>Trachymyrmex</taxon>
    </lineage>
</organism>
<dbReference type="PROSITE" id="PS50293">
    <property type="entry name" value="TPR_REGION"/>
    <property type="match status" value="1"/>
</dbReference>
<keyword evidence="7" id="KW-0496">Mitochondrion</keyword>